<dbReference type="PANTHER" id="PTHR40429">
    <property type="entry name" value="FLAGELLAR ASSOCIATED PROTEIN"/>
    <property type="match status" value="1"/>
</dbReference>
<dbReference type="EMBL" id="MZMZ02001902">
    <property type="protein sequence ID" value="RQM28011.1"/>
    <property type="molecule type" value="Genomic_DNA"/>
</dbReference>
<feature type="region of interest" description="Disordered" evidence="1">
    <location>
        <begin position="1"/>
        <end position="25"/>
    </location>
</feature>
<dbReference type="InterPro" id="IPR023393">
    <property type="entry name" value="START-like_dom_sf"/>
</dbReference>
<organism evidence="2 3">
    <name type="scientific">Aphanomyces astaci</name>
    <name type="common">Crayfish plague agent</name>
    <dbReference type="NCBI Taxonomy" id="112090"/>
    <lineage>
        <taxon>Eukaryota</taxon>
        <taxon>Sar</taxon>
        <taxon>Stramenopiles</taxon>
        <taxon>Oomycota</taxon>
        <taxon>Saprolegniomycetes</taxon>
        <taxon>Saprolegniales</taxon>
        <taxon>Verrucalvaceae</taxon>
        <taxon>Aphanomyces</taxon>
    </lineage>
</organism>
<feature type="region of interest" description="Disordered" evidence="1">
    <location>
        <begin position="315"/>
        <end position="347"/>
    </location>
</feature>
<sequence length="575" mass="61899">MQASMWSYDAYDGSPQGSNSEQQARSIRHSPTLIMQHRVSTFGALTPAESSSFKRGHHLVDQYELEYLTSLTHRTFQDCVQTALALLTDDPTIAKHITRPHATFHHERIRLRTTVDAFSSSFLRRVNVDESYASQMGFSGSHLLIDLTQHDAALTTTSPSSPSRHHAGFRWAGLPSSLAVISDRDFCGLERADSFVDASGRLGWAYTLVSMEHACCPSLPNYVRGWARLTHLCVPSVAQGCIDVLSFVHADFRGNTPQFVARQVLKQLVKDAHGAMQVVLSALPRRRKSSASQRQPSPIDLSDTCLDTSRTWTLAASPSSSDHQDGDADGAPSPPQRNDAAKPSSQPTSVFRAMANALVDPESPLMVLPPSPKMLLPTTCSTCRVAAPFAKCHVCDAVSCHICSAAWCVVHKYQANVILCDSPSKLLAAGLTTGFEDIKSACGDQVDSRKRTAPTTCFGTSSRPRDAGDGSQSPGPGAYQVPTAIGKPVLSTMKTAAACSISGREKFGSTADLKSAANCPGPGDYSPHIVNPNEKTAPQYSLGKKWSKSVDGTNRSPGPGAYETPESLLNTKTVR</sequence>
<dbReference type="InterPro" id="IPR010736">
    <property type="entry name" value="SHIPPO-rpt"/>
</dbReference>
<feature type="compositionally biased region" description="Polar residues" evidence="1">
    <location>
        <begin position="453"/>
        <end position="462"/>
    </location>
</feature>
<reference evidence="2" key="1">
    <citation type="submission" date="2018-07" db="EMBL/GenBank/DDBJ databases">
        <title>Annotation of Aphanomyces astaci genome assembly.</title>
        <authorList>
            <person name="Studholme D.J."/>
        </authorList>
    </citation>
    <scope>NUCLEOTIDE SEQUENCE [LARGE SCALE GENOMIC DNA]</scope>
    <source>
        <strain evidence="2">Pc</strain>
    </source>
</reference>
<feature type="compositionally biased region" description="Polar residues" evidence="1">
    <location>
        <begin position="15"/>
        <end position="25"/>
    </location>
</feature>
<feature type="region of interest" description="Disordered" evidence="1">
    <location>
        <begin position="524"/>
        <end position="575"/>
    </location>
</feature>
<gene>
    <name evidence="2" type="ORF">B5M09_007119</name>
</gene>
<comment type="caution">
    <text evidence="2">The sequence shown here is derived from an EMBL/GenBank/DDBJ whole genome shotgun (WGS) entry which is preliminary data.</text>
</comment>
<dbReference type="Proteomes" id="UP000284702">
    <property type="component" value="Unassembled WGS sequence"/>
</dbReference>
<dbReference type="PANTHER" id="PTHR40429:SF1">
    <property type="entry name" value="FLAGELLAR ASSOCIATED PROTEIN"/>
    <property type="match status" value="1"/>
</dbReference>
<dbReference type="VEuPathDB" id="FungiDB:H257_04958"/>
<accession>A0A425DFD0</accession>
<proteinExistence type="predicted"/>
<evidence type="ECO:0008006" key="4">
    <source>
        <dbReference type="Google" id="ProtNLM"/>
    </source>
</evidence>
<dbReference type="VEuPathDB" id="FungiDB:H257_04959"/>
<dbReference type="SUPFAM" id="SSF55961">
    <property type="entry name" value="Bet v1-like"/>
    <property type="match status" value="1"/>
</dbReference>
<evidence type="ECO:0000256" key="1">
    <source>
        <dbReference type="SAM" id="MobiDB-lite"/>
    </source>
</evidence>
<dbReference type="AlphaFoldDB" id="A0A425DFD0"/>
<protein>
    <recommendedName>
        <fullName evidence="4">START domain-containing protein</fullName>
    </recommendedName>
</protein>
<name>A0A425DFD0_APHAT</name>
<dbReference type="Pfam" id="PF07004">
    <property type="entry name" value="SHIPPO-rpt"/>
    <property type="match status" value="3"/>
</dbReference>
<dbReference type="Gene3D" id="3.30.530.20">
    <property type="match status" value="1"/>
</dbReference>
<evidence type="ECO:0000313" key="2">
    <source>
        <dbReference type="EMBL" id="RQM28011.1"/>
    </source>
</evidence>
<keyword evidence="3" id="KW-1185">Reference proteome</keyword>
<evidence type="ECO:0000313" key="3">
    <source>
        <dbReference type="Proteomes" id="UP000284702"/>
    </source>
</evidence>
<feature type="region of interest" description="Disordered" evidence="1">
    <location>
        <begin position="285"/>
        <end position="304"/>
    </location>
</feature>
<feature type="region of interest" description="Disordered" evidence="1">
    <location>
        <begin position="449"/>
        <end position="483"/>
    </location>
</feature>